<evidence type="ECO:0000313" key="2">
    <source>
        <dbReference type="EMBL" id="CAL8126876.1"/>
    </source>
</evidence>
<feature type="transmembrane region" description="Helical" evidence="1">
    <location>
        <begin position="24"/>
        <end position="44"/>
    </location>
</feature>
<organism evidence="2 3">
    <name type="scientific">Orchesella dallaii</name>
    <dbReference type="NCBI Taxonomy" id="48710"/>
    <lineage>
        <taxon>Eukaryota</taxon>
        <taxon>Metazoa</taxon>
        <taxon>Ecdysozoa</taxon>
        <taxon>Arthropoda</taxon>
        <taxon>Hexapoda</taxon>
        <taxon>Collembola</taxon>
        <taxon>Entomobryomorpha</taxon>
        <taxon>Entomobryoidea</taxon>
        <taxon>Orchesellidae</taxon>
        <taxon>Orchesellinae</taxon>
        <taxon>Orchesella</taxon>
    </lineage>
</organism>
<evidence type="ECO:0000256" key="1">
    <source>
        <dbReference type="SAM" id="Phobius"/>
    </source>
</evidence>
<name>A0ABP1RFG5_9HEXA</name>
<evidence type="ECO:0000313" key="3">
    <source>
        <dbReference type="Proteomes" id="UP001642540"/>
    </source>
</evidence>
<evidence type="ECO:0008006" key="4">
    <source>
        <dbReference type="Google" id="ProtNLM"/>
    </source>
</evidence>
<comment type="caution">
    <text evidence="2">The sequence shown here is derived from an EMBL/GenBank/DDBJ whole genome shotgun (WGS) entry which is preliminary data.</text>
</comment>
<gene>
    <name evidence="2" type="ORF">ODALV1_LOCUS21592</name>
</gene>
<dbReference type="Proteomes" id="UP001642540">
    <property type="component" value="Unassembled WGS sequence"/>
</dbReference>
<feature type="transmembrane region" description="Helical" evidence="1">
    <location>
        <begin position="246"/>
        <end position="266"/>
    </location>
</feature>
<dbReference type="EMBL" id="CAXLJM020000072">
    <property type="protein sequence ID" value="CAL8126876.1"/>
    <property type="molecule type" value="Genomic_DNA"/>
</dbReference>
<reference evidence="2 3" key="1">
    <citation type="submission" date="2024-08" db="EMBL/GenBank/DDBJ databases">
        <authorList>
            <person name="Cucini C."/>
            <person name="Frati F."/>
        </authorList>
    </citation>
    <scope>NUCLEOTIDE SEQUENCE [LARGE SCALE GENOMIC DNA]</scope>
</reference>
<keyword evidence="1" id="KW-1133">Transmembrane helix</keyword>
<keyword evidence="1" id="KW-0472">Membrane</keyword>
<feature type="transmembrane region" description="Helical" evidence="1">
    <location>
        <begin position="297"/>
        <end position="317"/>
    </location>
</feature>
<sequence length="372" mass="41771">MESLSASEIGAFSSKTAENKNRPLHQTSAVVLSAFLNISYYVGFSPIKIKQLHDGTVAISGHPVQKGLCMLLIIATNVIRFAEVRKRLPKSEIEWNPLFYVKCLSGIINLIFNLSASYALFKKSEQIQKLSNFLNTSNILPKPVGRIQKAVWICCLLTIGEILLGTVLSLVDMKVISMDGLQLTFTEWVWCMKEEANLVLRSDFVLCNNGTSEVNQHEMFATDYGLAIVLCVSKLFRHIHGYIGEHFLLIGVVCLWLPASGFCTMIRRSYETPNVSFLSQFEILQEKQSSLKHLSKLINDVFGSMMFWFINASIMYFSCNLDALVITNNAFVKVRLSTFYVSAALTFQLAADIPHKVVSSFQDLSCLLSFKN</sequence>
<feature type="transmembrane region" description="Helical" evidence="1">
    <location>
        <begin position="150"/>
        <end position="171"/>
    </location>
</feature>
<protein>
    <recommendedName>
        <fullName evidence="4">Gustatory receptor</fullName>
    </recommendedName>
</protein>
<keyword evidence="3" id="KW-1185">Reference proteome</keyword>
<proteinExistence type="predicted"/>
<keyword evidence="1" id="KW-0812">Transmembrane</keyword>
<feature type="transmembrane region" description="Helical" evidence="1">
    <location>
        <begin position="56"/>
        <end position="79"/>
    </location>
</feature>
<feature type="transmembrane region" description="Helical" evidence="1">
    <location>
        <begin position="99"/>
        <end position="121"/>
    </location>
</feature>
<accession>A0ABP1RFG5</accession>